<dbReference type="CDD" id="cd00405">
    <property type="entry name" value="PRAI"/>
    <property type="match status" value="1"/>
</dbReference>
<dbReference type="PANTHER" id="PTHR42894">
    <property type="entry name" value="N-(5'-PHOSPHORIBOSYL)ANTHRANILATE ISOMERASE"/>
    <property type="match status" value="1"/>
</dbReference>
<gene>
    <name evidence="9" type="primary">trpF</name>
    <name evidence="11" type="ORF">ACFSNB_10715</name>
</gene>
<dbReference type="EMBL" id="JBHUIY010000019">
    <property type="protein sequence ID" value="MFD2234275.1"/>
    <property type="molecule type" value="Genomic_DNA"/>
</dbReference>
<comment type="similarity">
    <text evidence="9">Belongs to the TrpF family.</text>
</comment>
<evidence type="ECO:0000313" key="11">
    <source>
        <dbReference type="EMBL" id="MFD2234275.1"/>
    </source>
</evidence>
<evidence type="ECO:0000256" key="3">
    <source>
        <dbReference type="ARBA" id="ARBA00012572"/>
    </source>
</evidence>
<dbReference type="NCBIfam" id="NF002298">
    <property type="entry name" value="PRK01222.1-4"/>
    <property type="match status" value="1"/>
</dbReference>
<dbReference type="PANTHER" id="PTHR42894:SF1">
    <property type="entry name" value="N-(5'-PHOSPHORIBOSYL)ANTHRANILATE ISOMERASE"/>
    <property type="match status" value="1"/>
</dbReference>
<feature type="domain" description="N-(5'phosphoribosyl) anthranilate isomerase (PRAI)" evidence="10">
    <location>
        <begin position="5"/>
        <end position="208"/>
    </location>
</feature>
<protein>
    <recommendedName>
        <fullName evidence="4 9">N-(5'-phosphoribosyl)anthranilate isomerase</fullName>
        <shortName evidence="9">PRAI</shortName>
        <ecNumber evidence="3 9">5.3.1.24</ecNumber>
    </recommendedName>
</protein>
<dbReference type="RefSeq" id="WP_377316331.1">
    <property type="nucleotide sequence ID" value="NZ_JBHUIY010000019.1"/>
</dbReference>
<organism evidence="11 12">
    <name type="scientific">Phaeospirillum tilakii</name>
    <dbReference type="NCBI Taxonomy" id="741673"/>
    <lineage>
        <taxon>Bacteria</taxon>
        <taxon>Pseudomonadati</taxon>
        <taxon>Pseudomonadota</taxon>
        <taxon>Alphaproteobacteria</taxon>
        <taxon>Rhodospirillales</taxon>
        <taxon>Rhodospirillaceae</taxon>
        <taxon>Phaeospirillum</taxon>
    </lineage>
</organism>
<keyword evidence="12" id="KW-1185">Reference proteome</keyword>
<dbReference type="SUPFAM" id="SSF51366">
    <property type="entry name" value="Ribulose-phoshate binding barrel"/>
    <property type="match status" value="1"/>
</dbReference>
<keyword evidence="7 9" id="KW-0057">Aromatic amino acid biosynthesis</keyword>
<dbReference type="GO" id="GO:0004640">
    <property type="term" value="F:phosphoribosylanthranilate isomerase activity"/>
    <property type="evidence" value="ECO:0007669"/>
    <property type="project" value="UniProtKB-EC"/>
</dbReference>
<dbReference type="InterPro" id="IPR013785">
    <property type="entry name" value="Aldolase_TIM"/>
</dbReference>
<evidence type="ECO:0000256" key="6">
    <source>
        <dbReference type="ARBA" id="ARBA00022822"/>
    </source>
</evidence>
<dbReference type="NCBIfam" id="NF002295">
    <property type="entry name" value="PRK01222.1-1"/>
    <property type="match status" value="1"/>
</dbReference>
<reference evidence="12" key="1">
    <citation type="journal article" date="2019" name="Int. J. Syst. Evol. Microbiol.">
        <title>The Global Catalogue of Microorganisms (GCM) 10K type strain sequencing project: providing services to taxonomists for standard genome sequencing and annotation.</title>
        <authorList>
            <consortium name="The Broad Institute Genomics Platform"/>
            <consortium name="The Broad Institute Genome Sequencing Center for Infectious Disease"/>
            <person name="Wu L."/>
            <person name="Ma J."/>
        </authorList>
    </citation>
    <scope>NUCLEOTIDE SEQUENCE [LARGE SCALE GENOMIC DNA]</scope>
    <source>
        <strain evidence="12">KCTC 15012</strain>
    </source>
</reference>
<dbReference type="HAMAP" id="MF_00135">
    <property type="entry name" value="PRAI"/>
    <property type="match status" value="1"/>
</dbReference>
<evidence type="ECO:0000256" key="7">
    <source>
        <dbReference type="ARBA" id="ARBA00023141"/>
    </source>
</evidence>
<evidence type="ECO:0000313" key="12">
    <source>
        <dbReference type="Proteomes" id="UP001597296"/>
    </source>
</evidence>
<comment type="pathway">
    <text evidence="2 9">Amino-acid biosynthesis; L-tryptophan biosynthesis; L-tryptophan from chorismate: step 3/5.</text>
</comment>
<comment type="caution">
    <text evidence="11">The sequence shown here is derived from an EMBL/GenBank/DDBJ whole genome shotgun (WGS) entry which is preliminary data.</text>
</comment>
<evidence type="ECO:0000256" key="1">
    <source>
        <dbReference type="ARBA" id="ARBA00001164"/>
    </source>
</evidence>
<evidence type="ECO:0000256" key="2">
    <source>
        <dbReference type="ARBA" id="ARBA00004664"/>
    </source>
</evidence>
<dbReference type="Proteomes" id="UP001597296">
    <property type="component" value="Unassembled WGS sequence"/>
</dbReference>
<dbReference type="Pfam" id="PF00697">
    <property type="entry name" value="PRAI"/>
    <property type="match status" value="1"/>
</dbReference>
<accession>A0ABW5CAJ0</accession>
<evidence type="ECO:0000256" key="8">
    <source>
        <dbReference type="ARBA" id="ARBA00023235"/>
    </source>
</evidence>
<evidence type="ECO:0000259" key="10">
    <source>
        <dbReference type="Pfam" id="PF00697"/>
    </source>
</evidence>
<keyword evidence="6 9" id="KW-0822">Tryptophan biosynthesis</keyword>
<comment type="catalytic activity">
    <reaction evidence="1 9">
        <text>N-(5-phospho-beta-D-ribosyl)anthranilate = 1-(2-carboxyphenylamino)-1-deoxy-D-ribulose 5-phosphate</text>
        <dbReference type="Rhea" id="RHEA:21540"/>
        <dbReference type="ChEBI" id="CHEBI:18277"/>
        <dbReference type="ChEBI" id="CHEBI:58613"/>
        <dbReference type="EC" id="5.3.1.24"/>
    </reaction>
</comment>
<dbReference type="EC" id="5.3.1.24" evidence="3 9"/>
<evidence type="ECO:0000256" key="4">
    <source>
        <dbReference type="ARBA" id="ARBA00022272"/>
    </source>
</evidence>
<sequence length="217" mass="22711">MPVEIKICGITEEETVEAALDAGADHLGLVFFAKSPRAVTPERAAELVSWLPQPISRVGLFVDPDDALLDAVLGAVRLDLLQLHGNESPERVEAIRQEYGLPVMKAIPVAEAADLAAAEAYLGVADRLLFDARPPKGAALPGGNAASFDWSLLAGKRWPLRWMLAGGLTPANVAEAIRVTGAAAVDVSSGVETAPGRKDPDLIRAFIAAARVPPAAA</sequence>
<name>A0ABW5CAJ0_9PROT</name>
<keyword evidence="5 9" id="KW-0028">Amino-acid biosynthesis</keyword>
<evidence type="ECO:0000256" key="9">
    <source>
        <dbReference type="HAMAP-Rule" id="MF_00135"/>
    </source>
</evidence>
<dbReference type="InterPro" id="IPR011060">
    <property type="entry name" value="RibuloseP-bd_barrel"/>
</dbReference>
<dbReference type="InterPro" id="IPR001240">
    <property type="entry name" value="PRAI_dom"/>
</dbReference>
<proteinExistence type="inferred from homology"/>
<keyword evidence="8 9" id="KW-0413">Isomerase</keyword>
<dbReference type="Gene3D" id="3.20.20.70">
    <property type="entry name" value="Aldolase class I"/>
    <property type="match status" value="1"/>
</dbReference>
<dbReference type="InterPro" id="IPR044643">
    <property type="entry name" value="TrpF_fam"/>
</dbReference>
<evidence type="ECO:0000256" key="5">
    <source>
        <dbReference type="ARBA" id="ARBA00022605"/>
    </source>
</evidence>